<evidence type="ECO:0000256" key="2">
    <source>
        <dbReference type="SAM" id="SignalP"/>
    </source>
</evidence>
<feature type="compositionally biased region" description="Low complexity" evidence="1">
    <location>
        <begin position="1338"/>
        <end position="1354"/>
    </location>
</feature>
<proteinExistence type="predicted"/>
<feature type="region of interest" description="Disordered" evidence="1">
    <location>
        <begin position="1332"/>
        <end position="1360"/>
    </location>
</feature>
<feature type="compositionally biased region" description="Low complexity" evidence="1">
    <location>
        <begin position="293"/>
        <end position="307"/>
    </location>
</feature>
<feature type="compositionally biased region" description="Polar residues" evidence="1">
    <location>
        <begin position="331"/>
        <end position="354"/>
    </location>
</feature>
<organism evidence="3 4">
    <name type="scientific">Verticillium longisporum</name>
    <name type="common">Verticillium dahliae var. longisporum</name>
    <dbReference type="NCBI Taxonomy" id="100787"/>
    <lineage>
        <taxon>Eukaryota</taxon>
        <taxon>Fungi</taxon>
        <taxon>Dikarya</taxon>
        <taxon>Ascomycota</taxon>
        <taxon>Pezizomycotina</taxon>
        <taxon>Sordariomycetes</taxon>
        <taxon>Hypocreomycetidae</taxon>
        <taxon>Glomerellales</taxon>
        <taxon>Plectosphaerellaceae</taxon>
        <taxon>Verticillium</taxon>
    </lineage>
</organism>
<feature type="compositionally biased region" description="Polar residues" evidence="1">
    <location>
        <begin position="149"/>
        <end position="165"/>
    </location>
</feature>
<feature type="compositionally biased region" description="Polar residues" evidence="1">
    <location>
        <begin position="253"/>
        <end position="267"/>
    </location>
</feature>
<evidence type="ECO:0000256" key="1">
    <source>
        <dbReference type="SAM" id="MobiDB-lite"/>
    </source>
</evidence>
<dbReference type="EMBL" id="CVQI01017002">
    <property type="protein sequence ID" value="CRK24957.1"/>
    <property type="molecule type" value="Genomic_DNA"/>
</dbReference>
<evidence type="ECO:0000313" key="3">
    <source>
        <dbReference type="EMBL" id="CRK24957.1"/>
    </source>
</evidence>
<feature type="region of interest" description="Disordered" evidence="1">
    <location>
        <begin position="1044"/>
        <end position="1087"/>
    </location>
</feature>
<feature type="compositionally biased region" description="Polar residues" evidence="1">
    <location>
        <begin position="113"/>
        <end position="126"/>
    </location>
</feature>
<sequence>MVSLRPGKWPNWPLPLLLFLILPQLVTFVSGERQATTIKIYISTTASDVPAAEPTVQPEPVVPDKSSPELNHSGSPVTNVASIAVSTRPADAPNHNEGTTIRISLSDTTTINTVENTGVPTTQKTFKSPIFVTGGRPTSKDSDDEVSRTRSSGTSPHATSNSDSARFSHDGPSSAESPVSTASVDGQDISSTVLSGQSVHDSGIVSPPATNVVTTLSETASLGQASPVVDAPPSNGVSFVDSIPSSGVPLASQPPTLSESGLTTHPTASGPALSKSTITGGEPETRPSGGQPSSTVSSNTASSSLVPVGPPIVPPSVNGSSSLEVSHPSPGWSSGSQNEDASSSLPAETRSQSFDVPPVSPMPGASTAPSMSNVMPIPNVPSVSTMPSQTPPPLSDGEKPSATQSQGAVPTQWPTDSSGLPLFPTPTYTDSASMVQSAWPTNADGSPVPWPTSEDGTPYPWPTDSDGKPYPPWPREHNGFFFPPWPRKEDGSFWFPWPFFPPGTDLDFPFFPYPPENFDSKTWTWPITATTTESDGSFRTSIITWISTDITRTATVDGIVVPTSRPGWTCSPKYWCYNLCWKWDFLCTESDGPLIPERSGFPPVIMPSPPADTDTGTQTIPLVFCTVEPITRSGTIQTEALTTSCFTAACETKRLCSKPPTKTATTYATATPTSTEPPHLCEPGRCGFPGGACLPGTADPDSTAEKHIIRARRTGDGDAILTEDVSSPEDWPDGAADWWKKAWRIVVDYGAGDGSDFYISDPDWRWVPGASASMFVAFDEPPRLFGGTPMPGIGGGSGPVWGCTMIVVASRRGVYTNHIWQSPNLFFNNERDREQYPMGHAALFRERVTDFLARGATGDDPQIDWYPGLWGLMGDGQPLDPEAAGFIGAWIITSADAQGNIYSPWEIDEIQRQMETAGGVPFDMIHVTTYRPNTHVGRDWEEFVDERDDYHNHEFGSEWFDGLLVWQYGPGSEDQSQRLVIRFGNEVLTSMAWCRNRQPSSTQGLAARQTEDVQNFEVTVPGFEPREDGTCVRSRCSPSHCSSCSDVKVEPAEDPSEDSATNKVARRQSSGTADVILANRPTDPETWKNGEAQLEWWMKTFQLTFENGPKIDYTAGTKEFSTTTIDHFGEMDSDGEPADEPKGGGVGPIRGCTSVVVASPRGIFTSHMWQIPSFAFEEHANEYDMPQSFYFEKYIRDVLLQGWDDENDGSDEQMGLCDSALARGQPFHFESLRWMRVYIITVMDDDAEPETEAAYPEIVAAIVEILKKDCMFPEDIIQQIFYDVGRSGTPKSALAPTNEFWDLSDDQKLQKWAAEGTPYWKPWMGMVSWQYGPGGGDSPSSATVTTSTSAAQPTGSGVPPAIPSQAKELVIRWEESIIFHGCHTQRRRHTVPLCGGCDECMSRFNPGQDSDSDVDMDDPSDSDSDDAMPDAGGNAKFARSKRQAPGATLPENAQEIITSMVWWPGFWPGEGGEKAWWRKMYIICTTWGALHGIERDAENTTLAHYSTSSLALFHYDQDNVLLEYAVPRMGGVVPVAGCLALVVASPSAVWTAHIWEVPTLTLGLFSDSADDIERLFPKAQVEYYKEGVVDFISEGGRGYKGLELLTGPGMPFNVDEQEFVWVGIAAPRDTDGSNDPDSPPQYRPYIRDAIEGVKQEMEKLGFQNEDMINIVPYDRHTDVYSDKNKTERVGWEGLLSWHFSPGEQNTTTNVRTLGTGRELIVRFEERVLIHRSWCGDGIKRNDSPRVEVIPGPICPLPERLCGGTCEACVEAADTSEEQPFRAWTHDSMFGFELDDPSKYRPGWRQQEDLWWGLMREHIEATGPEYGRTNSSNFELWSTSKFYDFAINSEGQGNVLPMGGGAPPVWGCTIVLVASPAGVWFGHFWEALAFSIPIGPEGDAIKGAQPDRTKDQYFKEMVTDFLKDGNEKGGTQNPGLAEFTSENGHFNADNKEFVYVAIVSPQAANATKTAKYPTEVDSIRTTLRDELGLREGDIHVYLYEQQVSLSSSLYGGSLRSWHGLVSFQYTPYAYVREDDATHYEKRLRINLERVSLFKQGWCGTGIKDVSQRHKAEDDDADIPAGCYYDRPADGARPSDEGDRCLKDDDCARTRCGKQFGAKCTRRSSDAGSGSCECDLDAVNNCEKQSDCEDVKCDYAWQEPVCVFKDIKSSLEKNAGPGCRCLGRTCSKHTDCEYAECGERRTLSCSDERCHCKHCAEINFQESDYWNMRCLDVEGHIMETDPWDAVTCQSTVNIMLQCFGRQRGKEGPPDAIAECDYICCPKGKVPRCLKPVWNPKDWTVRECMCTEWDSEHAGRIPVDPPEEAPWK</sequence>
<protein>
    <submittedName>
        <fullName evidence="3">Uncharacterized protein</fullName>
    </submittedName>
</protein>
<feature type="signal peptide" evidence="2">
    <location>
        <begin position="1"/>
        <end position="31"/>
    </location>
</feature>
<feature type="region of interest" description="Disordered" evidence="1">
    <location>
        <begin position="113"/>
        <end position="184"/>
    </location>
</feature>
<feature type="region of interest" description="Disordered" evidence="1">
    <location>
        <begin position="1405"/>
        <end position="1450"/>
    </location>
</feature>
<feature type="region of interest" description="Disordered" evidence="1">
    <location>
        <begin position="49"/>
        <end position="75"/>
    </location>
</feature>
<dbReference type="Proteomes" id="UP000045706">
    <property type="component" value="Unassembled WGS sequence"/>
</dbReference>
<feature type="compositionally biased region" description="Acidic residues" evidence="1">
    <location>
        <begin position="1410"/>
        <end position="1428"/>
    </location>
</feature>
<feature type="compositionally biased region" description="Polar residues" evidence="1">
    <location>
        <begin position="174"/>
        <end position="184"/>
    </location>
</feature>
<feature type="compositionally biased region" description="Basic and acidic residues" evidence="1">
    <location>
        <begin position="138"/>
        <end position="148"/>
    </location>
</feature>
<keyword evidence="2" id="KW-0732">Signal</keyword>
<name>A0A0G4LSH8_VERLO</name>
<gene>
    <name evidence="3" type="ORF">BN1723_013430</name>
</gene>
<feature type="chain" id="PRO_5002566712" evidence="2">
    <location>
        <begin position="32"/>
        <end position="2325"/>
    </location>
</feature>
<evidence type="ECO:0000313" key="4">
    <source>
        <dbReference type="Proteomes" id="UP000045706"/>
    </source>
</evidence>
<accession>A0A0G4LSH8</accession>
<feature type="compositionally biased region" description="Polar residues" evidence="1">
    <location>
        <begin position="1058"/>
        <end position="1072"/>
    </location>
</feature>
<feature type="compositionally biased region" description="Polar residues" evidence="1">
    <location>
        <begin position="426"/>
        <end position="444"/>
    </location>
</feature>
<feature type="region of interest" description="Disordered" evidence="1">
    <location>
        <begin position="246"/>
        <end position="467"/>
    </location>
</feature>
<feature type="compositionally biased region" description="Polar residues" evidence="1">
    <location>
        <begin position="401"/>
        <end position="418"/>
    </location>
</feature>
<reference evidence="4" key="1">
    <citation type="submission" date="2015-05" db="EMBL/GenBank/DDBJ databases">
        <authorList>
            <person name="Fogelqvist Johan"/>
        </authorList>
    </citation>
    <scope>NUCLEOTIDE SEQUENCE [LARGE SCALE GENOMIC DNA]</scope>
</reference>